<evidence type="ECO:0008006" key="3">
    <source>
        <dbReference type="Google" id="ProtNLM"/>
    </source>
</evidence>
<comment type="caution">
    <text evidence="1">The sequence shown here is derived from an EMBL/GenBank/DDBJ whole genome shotgun (WGS) entry which is preliminary data.</text>
</comment>
<dbReference type="EMBL" id="LSYU01000065">
    <property type="protein sequence ID" value="KXX64176.1"/>
    <property type="molecule type" value="Genomic_DNA"/>
</dbReference>
<evidence type="ECO:0000313" key="1">
    <source>
        <dbReference type="EMBL" id="KXX64176.1"/>
    </source>
</evidence>
<reference evidence="1 2" key="1">
    <citation type="submission" date="2016-02" db="EMBL/GenBank/DDBJ databases">
        <title>Genome sequence of Marichromatium gracile YL-28, a purple sulfur bacterium.</title>
        <authorList>
            <person name="Zhao C."/>
            <person name="Hong X."/>
            <person name="Chen S."/>
            <person name="Yang S."/>
        </authorList>
    </citation>
    <scope>NUCLEOTIDE SEQUENCE [LARGE SCALE GENOMIC DNA]</scope>
    <source>
        <strain evidence="1 2">YL28</strain>
    </source>
</reference>
<organism evidence="1 2">
    <name type="scientific">Marichromatium gracile</name>
    <name type="common">Chromatium gracile</name>
    <dbReference type="NCBI Taxonomy" id="1048"/>
    <lineage>
        <taxon>Bacteria</taxon>
        <taxon>Pseudomonadati</taxon>
        <taxon>Pseudomonadota</taxon>
        <taxon>Gammaproteobacteria</taxon>
        <taxon>Chromatiales</taxon>
        <taxon>Chromatiaceae</taxon>
        <taxon>Marichromatium</taxon>
    </lineage>
</organism>
<gene>
    <name evidence="1" type="ORF">AY586_14890</name>
</gene>
<dbReference type="Gene3D" id="1.20.1260.10">
    <property type="match status" value="1"/>
</dbReference>
<protein>
    <recommendedName>
        <fullName evidence="3">Rubrerythrin</fullName>
    </recommendedName>
</protein>
<dbReference type="Proteomes" id="UP000075766">
    <property type="component" value="Unassembled WGS sequence"/>
</dbReference>
<accession>A0ABR5VEM7</accession>
<dbReference type="InterPro" id="IPR009078">
    <property type="entry name" value="Ferritin-like_SF"/>
</dbReference>
<dbReference type="SUPFAM" id="SSF47240">
    <property type="entry name" value="Ferritin-like"/>
    <property type="match status" value="1"/>
</dbReference>
<proteinExistence type="predicted"/>
<evidence type="ECO:0000313" key="2">
    <source>
        <dbReference type="Proteomes" id="UP000075766"/>
    </source>
</evidence>
<name>A0ABR5VEM7_MARGR</name>
<keyword evidence="2" id="KW-1185">Reference proteome</keyword>
<sequence>MSADPGPVDSLAALLAHALELEHASHERYTELAAGMALHHNASAAAAFDRLAGLSEVAVARVEHRARGLCLPRIAPWGFAWCGDDAPAPDAGGEGVDYLMSVAEVVELGMRDARCRRDFYAGLVDQAAPEVRELAVALAAASRAQFERLAAWRAACASGARVDDWDPPNLPE</sequence>
<dbReference type="InterPro" id="IPR012347">
    <property type="entry name" value="Ferritin-like"/>
</dbReference>